<dbReference type="Pfam" id="PF02828">
    <property type="entry name" value="L27"/>
    <property type="match status" value="1"/>
</dbReference>
<name>A0A8S4QTK3_9NEOP</name>
<dbReference type="InterPro" id="IPR004172">
    <property type="entry name" value="L27_dom"/>
</dbReference>
<evidence type="ECO:0000259" key="1">
    <source>
        <dbReference type="PROSITE" id="PS51022"/>
    </source>
</evidence>
<evidence type="ECO:0000313" key="2">
    <source>
        <dbReference type="EMBL" id="CAH2218790.1"/>
    </source>
</evidence>
<protein>
    <submittedName>
        <fullName evidence="2">Jg25994 protein</fullName>
    </submittedName>
</protein>
<feature type="domain" description="L27" evidence="1">
    <location>
        <begin position="61"/>
        <end position="119"/>
    </location>
</feature>
<accession>A0A8S4QTK3</accession>
<dbReference type="OrthoDB" id="439127at2759"/>
<dbReference type="SUPFAM" id="SSF101288">
    <property type="entry name" value="L27 domain"/>
    <property type="match status" value="1"/>
</dbReference>
<dbReference type="AlphaFoldDB" id="A0A8S4QTK3"/>
<dbReference type="Gene3D" id="1.10.287.650">
    <property type="entry name" value="L27 domain"/>
    <property type="match status" value="1"/>
</dbReference>
<evidence type="ECO:0000313" key="3">
    <source>
        <dbReference type="Proteomes" id="UP000838756"/>
    </source>
</evidence>
<feature type="domain" description="L27" evidence="1">
    <location>
        <begin position="8"/>
        <end position="59"/>
    </location>
</feature>
<dbReference type="PANTHER" id="PTHR23122">
    <property type="entry name" value="MEMBRANE-ASSOCIATED GUANYLATE KINASE MAGUK"/>
    <property type="match status" value="1"/>
</dbReference>
<dbReference type="Proteomes" id="UP000838756">
    <property type="component" value="Unassembled WGS sequence"/>
</dbReference>
<sequence>MDSATDNWDPALTRLLSSLKEVQSGGEDVAFLNELLQSRQLNALVQVHNKIVAAQCKDDKFFPLLSNAMQVTLEVLEMFGNVHTVSKEFEELLILLQKPHLQAILCTHDAVAQKDYYPHLPDIPQDVDDEEETVKIVQLVKSDEPLVCTSLGIRTYKTLWYL</sequence>
<reference evidence="2" key="1">
    <citation type="submission" date="2022-03" db="EMBL/GenBank/DDBJ databases">
        <authorList>
            <person name="Lindestad O."/>
        </authorList>
    </citation>
    <scope>NUCLEOTIDE SEQUENCE</scope>
</reference>
<keyword evidence="3" id="KW-1185">Reference proteome</keyword>
<dbReference type="InterPro" id="IPR036892">
    <property type="entry name" value="L27_dom_sf"/>
</dbReference>
<dbReference type="InterPro" id="IPR050716">
    <property type="entry name" value="MAGUK"/>
</dbReference>
<dbReference type="PROSITE" id="PS51022">
    <property type="entry name" value="L27"/>
    <property type="match status" value="2"/>
</dbReference>
<gene>
    <name evidence="2" type="primary">jg25994</name>
    <name evidence="2" type="ORF">PAEG_LOCUS6430</name>
</gene>
<dbReference type="EMBL" id="CAKXAJ010019801">
    <property type="protein sequence ID" value="CAH2218790.1"/>
    <property type="molecule type" value="Genomic_DNA"/>
</dbReference>
<dbReference type="GO" id="GO:0030054">
    <property type="term" value="C:cell junction"/>
    <property type="evidence" value="ECO:0007669"/>
    <property type="project" value="UniProtKB-ARBA"/>
</dbReference>
<dbReference type="SMART" id="SM00569">
    <property type="entry name" value="L27"/>
    <property type="match status" value="2"/>
</dbReference>
<proteinExistence type="predicted"/>
<organism evidence="2 3">
    <name type="scientific">Pararge aegeria aegeria</name>
    <dbReference type="NCBI Taxonomy" id="348720"/>
    <lineage>
        <taxon>Eukaryota</taxon>
        <taxon>Metazoa</taxon>
        <taxon>Ecdysozoa</taxon>
        <taxon>Arthropoda</taxon>
        <taxon>Hexapoda</taxon>
        <taxon>Insecta</taxon>
        <taxon>Pterygota</taxon>
        <taxon>Neoptera</taxon>
        <taxon>Endopterygota</taxon>
        <taxon>Lepidoptera</taxon>
        <taxon>Glossata</taxon>
        <taxon>Ditrysia</taxon>
        <taxon>Papilionoidea</taxon>
        <taxon>Nymphalidae</taxon>
        <taxon>Satyrinae</taxon>
        <taxon>Satyrini</taxon>
        <taxon>Parargina</taxon>
        <taxon>Pararge</taxon>
    </lineage>
</organism>
<dbReference type="InterPro" id="IPR014775">
    <property type="entry name" value="L27_C"/>
</dbReference>
<comment type="caution">
    <text evidence="2">The sequence shown here is derived from an EMBL/GenBank/DDBJ whole genome shotgun (WGS) entry which is preliminary data.</text>
</comment>